<dbReference type="KEGG" id="ter:Tery_3132"/>
<evidence type="ECO:0008006" key="2">
    <source>
        <dbReference type="Google" id="ProtNLM"/>
    </source>
</evidence>
<dbReference type="eggNOG" id="COG3631">
    <property type="taxonomic scope" value="Bacteria"/>
</dbReference>
<dbReference type="OrthoDB" id="2599042at2"/>
<dbReference type="RefSeq" id="WP_011612610.1">
    <property type="nucleotide sequence ID" value="NC_008312.1"/>
</dbReference>
<proteinExistence type="predicted"/>
<dbReference type="InterPro" id="IPR032710">
    <property type="entry name" value="NTF2-like_dom_sf"/>
</dbReference>
<dbReference type="AlphaFoldDB" id="Q10ZR2"/>
<accession>Q10ZR2</accession>
<dbReference type="EMBL" id="CP000393">
    <property type="protein sequence ID" value="ABG52262.1"/>
    <property type="molecule type" value="Genomic_DNA"/>
</dbReference>
<evidence type="ECO:0000313" key="1">
    <source>
        <dbReference type="EMBL" id="ABG52262.1"/>
    </source>
</evidence>
<reference evidence="1" key="1">
    <citation type="submission" date="2006-06" db="EMBL/GenBank/DDBJ databases">
        <title>Complete sequence of Trichodesmium erythraeum IMS101.</title>
        <authorList>
            <consortium name="US DOE Joint Genome Institute"/>
            <person name="Copeland A."/>
            <person name="Lucas S."/>
            <person name="Lapidus A."/>
            <person name="Barry K."/>
            <person name="Detter J.C."/>
            <person name="Glavina del Rio T."/>
            <person name="Hammon N."/>
            <person name="Israni S."/>
            <person name="Dalin E."/>
            <person name="Tice H."/>
            <person name="Pitluck S."/>
            <person name="Kiss H."/>
            <person name="Munk A.C."/>
            <person name="Brettin T."/>
            <person name="Bruce D."/>
            <person name="Han C."/>
            <person name="Tapia R."/>
            <person name="Gilna P."/>
            <person name="Schmutz J."/>
            <person name="Larimer F."/>
            <person name="Land M."/>
            <person name="Hauser L."/>
            <person name="Kyrpides N."/>
            <person name="Kim E."/>
            <person name="Richardson P."/>
        </authorList>
    </citation>
    <scope>NUCLEOTIDE SEQUENCE [LARGE SCALE GENOMIC DNA]</scope>
    <source>
        <strain evidence="1">IMS101</strain>
    </source>
</reference>
<organism evidence="1">
    <name type="scientific">Trichodesmium erythraeum (strain IMS101)</name>
    <dbReference type="NCBI Taxonomy" id="203124"/>
    <lineage>
        <taxon>Bacteria</taxon>
        <taxon>Bacillati</taxon>
        <taxon>Cyanobacteriota</taxon>
        <taxon>Cyanophyceae</taxon>
        <taxon>Oscillatoriophycideae</taxon>
        <taxon>Oscillatoriales</taxon>
        <taxon>Microcoleaceae</taxon>
        <taxon>Trichodesmium</taxon>
    </lineage>
</organism>
<sequence length="139" mass="16094">MKTETTRQILQNWCDSWAKDDIDAVMNNLSENIVFYAPQNEYNKAIPYLGVKVGRQAVIETFKIRAKTTQLLNYEILEFIVEANKACIISRTKEICKSTQAIFELEDAQFIILDEEGKISRWSFYFDPNPEIAAFKANN</sequence>
<protein>
    <recommendedName>
        <fullName evidence="2">SnoaL-like domain-containing protein</fullName>
    </recommendedName>
</protein>
<dbReference type="STRING" id="203124.Tery_3132"/>
<dbReference type="HOGENOM" id="CLU_1844235_0_0_3"/>
<dbReference type="SUPFAM" id="SSF54427">
    <property type="entry name" value="NTF2-like"/>
    <property type="match status" value="1"/>
</dbReference>
<gene>
    <name evidence="1" type="ordered locus">Tery_3132</name>
</gene>
<name>Q10ZR2_TRIEI</name>
<dbReference type="Gene3D" id="3.10.450.50">
    <property type="match status" value="1"/>
</dbReference>